<dbReference type="OrthoDB" id="296386at2759"/>
<dbReference type="Pfam" id="PF16178">
    <property type="entry name" value="Anoct_dimer"/>
    <property type="match status" value="1"/>
</dbReference>
<evidence type="ECO:0000259" key="10">
    <source>
        <dbReference type="Pfam" id="PF16178"/>
    </source>
</evidence>
<keyword evidence="5 8" id="KW-0472">Membrane</keyword>
<dbReference type="InterPro" id="IPR032394">
    <property type="entry name" value="Anoct_dimer"/>
</dbReference>
<feature type="domain" description="Anoctamin transmembrane" evidence="9">
    <location>
        <begin position="361"/>
        <end position="831"/>
    </location>
</feature>
<evidence type="ECO:0000313" key="11">
    <source>
        <dbReference type="EMBL" id="CAG8532816.1"/>
    </source>
</evidence>
<feature type="transmembrane region" description="Helical" evidence="8">
    <location>
        <begin position="526"/>
        <end position="549"/>
    </location>
</feature>
<evidence type="ECO:0000313" key="12">
    <source>
        <dbReference type="Proteomes" id="UP000789831"/>
    </source>
</evidence>
<dbReference type="AlphaFoldDB" id="A0A9N9FH66"/>
<keyword evidence="3 8" id="KW-0812">Transmembrane</keyword>
<accession>A0A9N9FH66</accession>
<evidence type="ECO:0000256" key="2">
    <source>
        <dbReference type="ARBA" id="ARBA00022475"/>
    </source>
</evidence>
<keyword evidence="12" id="KW-1185">Reference proteome</keyword>
<feature type="region of interest" description="Disordered" evidence="7">
    <location>
        <begin position="843"/>
        <end position="874"/>
    </location>
</feature>
<feature type="transmembrane region" description="Helical" evidence="8">
    <location>
        <begin position="495"/>
        <end position="519"/>
    </location>
</feature>
<dbReference type="GO" id="GO:0005886">
    <property type="term" value="C:plasma membrane"/>
    <property type="evidence" value="ECO:0007669"/>
    <property type="project" value="UniProtKB-SubCell"/>
</dbReference>
<gene>
    <name evidence="11" type="ORF">AGERDE_LOCUS5795</name>
</gene>
<feature type="compositionally biased region" description="Acidic residues" evidence="7">
    <location>
        <begin position="843"/>
        <end position="854"/>
    </location>
</feature>
<feature type="transmembrane region" description="Helical" evidence="8">
    <location>
        <begin position="717"/>
        <end position="744"/>
    </location>
</feature>
<keyword evidence="4 8" id="KW-1133">Transmembrane helix</keyword>
<feature type="transmembrane region" description="Helical" evidence="8">
    <location>
        <begin position="372"/>
        <end position="403"/>
    </location>
</feature>
<evidence type="ECO:0000256" key="4">
    <source>
        <dbReference type="ARBA" id="ARBA00022989"/>
    </source>
</evidence>
<feature type="transmembrane region" description="Helical" evidence="8">
    <location>
        <begin position="424"/>
        <end position="442"/>
    </location>
</feature>
<keyword evidence="2" id="KW-1003">Cell membrane</keyword>
<sequence length="874" mass="101820">MTNQEKKPDSYTLLQEPEKHVEIAIDEQDDDKSSNGSSKGSNIFKDFANKHLRCRKEKSSDAEFYIEKYGIKRICLVKPDREVYLLLDGNDVTAFLEMQGWINNNPHKSLEQTITEFEQIDKADAFAKILYDHPLPDFILKFPNEEDVKNIVSNTERRFKFEWLLLKAGLVVEREEDISSDNTYIKIWAPFHRLCKEAHHMRIKLPLNVNKVTSDFELVEERLSSIRSRFSRKIDTKKESAFFKKDKLRQFKGAELDKDFGEIALNFWNGAKRNYLTHHIIITANQIKTENLTRNESSTFTKRRIRSLDIKALLKDHVYTTFFTLHDGPVESLSTGEQENLRSKLYRTWVKRYGKQPLEEIREYFGERLGLYFAWLGFYTTWLTIPGILGFITVIFGLIRLIIVKHGFYGGVQGISTIWDNELTFPYALAISIWATCFLESWKRFNAALVYDWDTSDFEREERPRPEFKGTVFQKSPITSKQELTFPFKEQIKKLIVSSTIIIASICIVTITIGVLLTFSRAWINIGLLSNVIASFVNLATVLILNLVYERLAVWLTDYENHRTSTLYEDSLTLKIYLFDFVNFYSALFYILLFKRKFVRAVVNEFHDEEDGCQYQSCMAELTIQLAIILIGKQTVGQIQEIFIPLLRGKINRAGLKKELVMLAKAYETTTRKLKTVPQWIWDNKLAPVDNNIRSEYQELGKFKHLFAFEFIQTINLIFFTVVQYGFISLFATAFPLAPFFAWLNNVSEIRSDAFKYIKALRRPVGFQAQDLGMWEQILHVVSLLAVITNATIIAFHSSYMREHFVFFIKALFAYAIPDVPKSVRIAIERERYLTRIVLEGEESDADECDDEKEDNNNKVTNDEQNQGLKEKEV</sequence>
<evidence type="ECO:0000256" key="1">
    <source>
        <dbReference type="ARBA" id="ARBA00004651"/>
    </source>
</evidence>
<evidence type="ECO:0000259" key="9">
    <source>
        <dbReference type="Pfam" id="PF04547"/>
    </source>
</evidence>
<keyword evidence="6" id="KW-0325">Glycoprotein</keyword>
<reference evidence="11" key="1">
    <citation type="submission" date="2021-06" db="EMBL/GenBank/DDBJ databases">
        <authorList>
            <person name="Kallberg Y."/>
            <person name="Tangrot J."/>
            <person name="Rosling A."/>
        </authorList>
    </citation>
    <scope>NUCLEOTIDE SEQUENCE</scope>
    <source>
        <strain evidence="11">MT106</strain>
    </source>
</reference>
<dbReference type="EMBL" id="CAJVPL010000833">
    <property type="protein sequence ID" value="CAG8532816.1"/>
    <property type="molecule type" value="Genomic_DNA"/>
</dbReference>
<feature type="domain" description="Anoctamin dimerisation" evidence="10">
    <location>
        <begin position="137"/>
        <end position="358"/>
    </location>
</feature>
<dbReference type="Pfam" id="PF04547">
    <property type="entry name" value="Anoctamin"/>
    <property type="match status" value="1"/>
</dbReference>
<evidence type="ECO:0000256" key="3">
    <source>
        <dbReference type="ARBA" id="ARBA00022692"/>
    </source>
</evidence>
<feature type="transmembrane region" description="Helical" evidence="8">
    <location>
        <begin position="576"/>
        <end position="594"/>
    </location>
</feature>
<comment type="caution">
    <text evidence="11">The sequence shown here is derived from an EMBL/GenBank/DDBJ whole genome shotgun (WGS) entry which is preliminary data.</text>
</comment>
<protein>
    <submittedName>
        <fullName evidence="11">12121_t:CDS:1</fullName>
    </submittedName>
</protein>
<dbReference type="InterPro" id="IPR007632">
    <property type="entry name" value="Anoctamin"/>
</dbReference>
<evidence type="ECO:0000256" key="8">
    <source>
        <dbReference type="SAM" id="Phobius"/>
    </source>
</evidence>
<dbReference type="InterPro" id="IPR049452">
    <property type="entry name" value="Anoctamin_TM"/>
</dbReference>
<name>A0A9N9FH66_9GLOM</name>
<comment type="subcellular location">
    <subcellularLocation>
        <location evidence="1">Cell membrane</location>
        <topology evidence="1">Multi-pass membrane protein</topology>
    </subcellularLocation>
</comment>
<evidence type="ECO:0000256" key="7">
    <source>
        <dbReference type="SAM" id="MobiDB-lite"/>
    </source>
</evidence>
<feature type="transmembrane region" description="Helical" evidence="8">
    <location>
        <begin position="778"/>
        <end position="796"/>
    </location>
</feature>
<organism evidence="11 12">
    <name type="scientific">Ambispora gerdemannii</name>
    <dbReference type="NCBI Taxonomy" id="144530"/>
    <lineage>
        <taxon>Eukaryota</taxon>
        <taxon>Fungi</taxon>
        <taxon>Fungi incertae sedis</taxon>
        <taxon>Mucoromycota</taxon>
        <taxon>Glomeromycotina</taxon>
        <taxon>Glomeromycetes</taxon>
        <taxon>Archaeosporales</taxon>
        <taxon>Ambisporaceae</taxon>
        <taxon>Ambispora</taxon>
    </lineage>
</organism>
<evidence type="ECO:0000256" key="6">
    <source>
        <dbReference type="ARBA" id="ARBA00023180"/>
    </source>
</evidence>
<evidence type="ECO:0000256" key="5">
    <source>
        <dbReference type="ARBA" id="ARBA00023136"/>
    </source>
</evidence>
<dbReference type="PANTHER" id="PTHR12308:SF73">
    <property type="entry name" value="ANOCTAMIN"/>
    <property type="match status" value="1"/>
</dbReference>
<dbReference type="GO" id="GO:0046983">
    <property type="term" value="F:protein dimerization activity"/>
    <property type="evidence" value="ECO:0007669"/>
    <property type="project" value="InterPro"/>
</dbReference>
<dbReference type="Proteomes" id="UP000789831">
    <property type="component" value="Unassembled WGS sequence"/>
</dbReference>
<dbReference type="PANTHER" id="PTHR12308">
    <property type="entry name" value="ANOCTAMIN"/>
    <property type="match status" value="1"/>
</dbReference>
<dbReference type="GO" id="GO:0005254">
    <property type="term" value="F:chloride channel activity"/>
    <property type="evidence" value="ECO:0007669"/>
    <property type="project" value="TreeGrafter"/>
</dbReference>
<proteinExistence type="predicted"/>